<dbReference type="Proteomes" id="UP000293995">
    <property type="component" value="Chromosome"/>
</dbReference>
<accession>A0A4P6EG61</accession>
<dbReference type="AlphaFoldDB" id="A0A4P6EG61"/>
<dbReference type="PROSITE" id="PS51257">
    <property type="entry name" value="PROKAR_LIPOPROTEIN"/>
    <property type="match status" value="1"/>
</dbReference>
<dbReference type="OrthoDB" id="5188731at2"/>
<evidence type="ECO:0000313" key="2">
    <source>
        <dbReference type="EMBL" id="QAY60149.1"/>
    </source>
</evidence>
<proteinExistence type="predicted"/>
<keyword evidence="1" id="KW-0732">Signal</keyword>
<name>A0A4P6EG61_9MICO</name>
<evidence type="ECO:0008006" key="4">
    <source>
        <dbReference type="Google" id="ProtNLM"/>
    </source>
</evidence>
<dbReference type="KEGG" id="mprt:ET475_09200"/>
<reference evidence="2 3" key="1">
    <citation type="submission" date="2019-01" db="EMBL/GenBank/DDBJ databases">
        <title>Genome sequencing of strain DFW100M-13.</title>
        <authorList>
            <person name="Heo J."/>
            <person name="Kim S.-J."/>
            <person name="Kim J.-S."/>
            <person name="Hong S.-B."/>
            <person name="Kwon S.-W."/>
        </authorList>
    </citation>
    <scope>NUCLEOTIDE SEQUENCE [LARGE SCALE GENOMIC DNA]</scope>
    <source>
        <strain evidence="2 3">DFW100M-13</strain>
    </source>
</reference>
<sequence length="135" mass="13622">MRHRVSVIVAALALAVGLAGCSGPGVTAQQIKGLPTEIPGASLGPDSAGMPLAVARGSDHLVVVVWDSLSCRPEPRSIATEGAVPVITFTSRGSTCTADLAATSYVIPAEEFGGSIPTQLAVVVDGDRADVTVSR</sequence>
<dbReference type="EMBL" id="CP035494">
    <property type="protein sequence ID" value="QAY60149.1"/>
    <property type="molecule type" value="Genomic_DNA"/>
</dbReference>
<feature type="signal peptide" evidence="1">
    <location>
        <begin position="1"/>
        <end position="21"/>
    </location>
</feature>
<protein>
    <recommendedName>
        <fullName evidence="4">Rieske domain-containing protein</fullName>
    </recommendedName>
</protein>
<feature type="chain" id="PRO_5039238187" description="Rieske domain-containing protein" evidence="1">
    <location>
        <begin position="22"/>
        <end position="135"/>
    </location>
</feature>
<dbReference type="RefSeq" id="WP_129388958.1">
    <property type="nucleotide sequence ID" value="NZ_CP035494.1"/>
</dbReference>
<evidence type="ECO:0000313" key="3">
    <source>
        <dbReference type="Proteomes" id="UP000293995"/>
    </source>
</evidence>
<evidence type="ECO:0000256" key="1">
    <source>
        <dbReference type="SAM" id="SignalP"/>
    </source>
</evidence>
<gene>
    <name evidence="2" type="ORF">ET475_09200</name>
</gene>
<organism evidence="2 3">
    <name type="scientific">Microbacterium protaetiae</name>
    <dbReference type="NCBI Taxonomy" id="2509458"/>
    <lineage>
        <taxon>Bacteria</taxon>
        <taxon>Bacillati</taxon>
        <taxon>Actinomycetota</taxon>
        <taxon>Actinomycetes</taxon>
        <taxon>Micrococcales</taxon>
        <taxon>Microbacteriaceae</taxon>
        <taxon>Microbacterium</taxon>
    </lineage>
</organism>
<keyword evidence="3" id="KW-1185">Reference proteome</keyword>